<gene>
    <name evidence="2" type="ORF">C7212DRAFT_343007</name>
</gene>
<dbReference type="AlphaFoldDB" id="A0A317STV6"/>
<feature type="compositionally biased region" description="Acidic residues" evidence="1">
    <location>
        <begin position="153"/>
        <end position="199"/>
    </location>
</feature>
<feature type="region of interest" description="Disordered" evidence="1">
    <location>
        <begin position="23"/>
        <end position="71"/>
    </location>
</feature>
<proteinExistence type="predicted"/>
<organism evidence="2 3">
    <name type="scientific">Tuber magnatum</name>
    <name type="common">white Piedmont truffle</name>
    <dbReference type="NCBI Taxonomy" id="42249"/>
    <lineage>
        <taxon>Eukaryota</taxon>
        <taxon>Fungi</taxon>
        <taxon>Dikarya</taxon>
        <taxon>Ascomycota</taxon>
        <taxon>Pezizomycotina</taxon>
        <taxon>Pezizomycetes</taxon>
        <taxon>Pezizales</taxon>
        <taxon>Tuberaceae</taxon>
        <taxon>Tuber</taxon>
    </lineage>
</organism>
<feature type="compositionally biased region" description="Basic and acidic residues" evidence="1">
    <location>
        <begin position="141"/>
        <end position="152"/>
    </location>
</feature>
<sequence length="292" mass="31436">MGRPKWGPLSVGFQKRFPLAVGAQKPCGTNTTSPDYYTGQDGGRADGISGDGNEGGCGSIEGKGEGEIEQGGGCYEVANESVYGCIDQYRDRRVYESGDKVGDGNLVALNEGNIDINSYREPVVLASRDDGPHSWGMNRDNGIESKDMNSDKDDTDNMDENENMSEDQDDNGEDGDDNEENEDDNEEDEDGNEEGEDDYPGAGERMDRNRAGAKPGHRDSYHNYCGNGCHQGNDIKIYHNGIDTSHQSGVYGTDIGMGLGDMCYGVDIPGDQDMLGGLLVEQAMVGALRNAV</sequence>
<comment type="caution">
    <text evidence="2">The sequence shown here is derived from an EMBL/GenBank/DDBJ whole genome shotgun (WGS) entry which is preliminary data.</text>
</comment>
<name>A0A317STV6_9PEZI</name>
<accession>A0A317STV6</accession>
<feature type="compositionally biased region" description="Basic and acidic residues" evidence="1">
    <location>
        <begin position="204"/>
        <end position="217"/>
    </location>
</feature>
<protein>
    <submittedName>
        <fullName evidence="2">Uncharacterized protein</fullName>
    </submittedName>
</protein>
<reference evidence="2 3" key="1">
    <citation type="submission" date="2018-03" db="EMBL/GenBank/DDBJ databases">
        <title>Genomes of Pezizomycetes fungi and the evolution of truffles.</title>
        <authorList>
            <person name="Murat C."/>
            <person name="Payen T."/>
            <person name="Noel B."/>
            <person name="Kuo A."/>
            <person name="Martin F.M."/>
        </authorList>
    </citation>
    <scope>NUCLEOTIDE SEQUENCE [LARGE SCALE GENOMIC DNA]</scope>
    <source>
        <strain evidence="2">091103-1</strain>
    </source>
</reference>
<dbReference type="EMBL" id="PYWC01000025">
    <property type="protein sequence ID" value="PWW77200.1"/>
    <property type="molecule type" value="Genomic_DNA"/>
</dbReference>
<dbReference type="Proteomes" id="UP000246991">
    <property type="component" value="Unassembled WGS sequence"/>
</dbReference>
<feature type="region of interest" description="Disordered" evidence="1">
    <location>
        <begin position="126"/>
        <end position="217"/>
    </location>
</feature>
<keyword evidence="3" id="KW-1185">Reference proteome</keyword>
<evidence type="ECO:0000313" key="2">
    <source>
        <dbReference type="EMBL" id="PWW77200.1"/>
    </source>
</evidence>
<feature type="compositionally biased region" description="Gly residues" evidence="1">
    <location>
        <begin position="49"/>
        <end position="61"/>
    </location>
</feature>
<evidence type="ECO:0000313" key="3">
    <source>
        <dbReference type="Proteomes" id="UP000246991"/>
    </source>
</evidence>
<evidence type="ECO:0000256" key="1">
    <source>
        <dbReference type="SAM" id="MobiDB-lite"/>
    </source>
</evidence>